<comment type="caution">
    <text evidence="1">The sequence shown here is derived from an EMBL/GenBank/DDBJ whole genome shotgun (WGS) entry which is preliminary data.</text>
</comment>
<protein>
    <submittedName>
        <fullName evidence="1">Uncharacterized protein</fullName>
    </submittedName>
</protein>
<dbReference type="Proteomes" id="UP000790377">
    <property type="component" value="Unassembled WGS sequence"/>
</dbReference>
<proteinExistence type="predicted"/>
<evidence type="ECO:0000313" key="2">
    <source>
        <dbReference type="Proteomes" id="UP000790377"/>
    </source>
</evidence>
<name>A0ACB7ZXL4_9AGAM</name>
<reference evidence="1" key="1">
    <citation type="journal article" date="2021" name="New Phytol.">
        <title>Evolutionary innovations through gain and loss of genes in the ectomycorrhizal Boletales.</title>
        <authorList>
            <person name="Wu G."/>
            <person name="Miyauchi S."/>
            <person name="Morin E."/>
            <person name="Kuo A."/>
            <person name="Drula E."/>
            <person name="Varga T."/>
            <person name="Kohler A."/>
            <person name="Feng B."/>
            <person name="Cao Y."/>
            <person name="Lipzen A."/>
            <person name="Daum C."/>
            <person name="Hundley H."/>
            <person name="Pangilinan J."/>
            <person name="Johnson J."/>
            <person name="Barry K."/>
            <person name="LaButti K."/>
            <person name="Ng V."/>
            <person name="Ahrendt S."/>
            <person name="Min B."/>
            <person name="Choi I.G."/>
            <person name="Park H."/>
            <person name="Plett J.M."/>
            <person name="Magnuson J."/>
            <person name="Spatafora J.W."/>
            <person name="Nagy L.G."/>
            <person name="Henrissat B."/>
            <person name="Grigoriev I.V."/>
            <person name="Yang Z.L."/>
            <person name="Xu J."/>
            <person name="Martin F.M."/>
        </authorList>
    </citation>
    <scope>NUCLEOTIDE SEQUENCE</scope>
    <source>
        <strain evidence="1">ATCC 28755</strain>
    </source>
</reference>
<sequence>MSTEKAPYRDGMQLGQGFNTYTQETCLNDAVTVTKPTPPVTPYTRDYNSLLIEEYEKLATSLDISAGATVSGWGQSGQVNVEFMSRSEVSKIVDIAKLAVADLLFSPPTQFESSDVTYLVKVNVEHQPTHDGEYSFNWVAPENPNTTYGDRYISGKWSESEEIKQSAKVAFTMYGATGEVTDEVKKAVEKIQKHSE</sequence>
<keyword evidence="2" id="KW-1185">Reference proteome</keyword>
<feature type="non-terminal residue" evidence="1">
    <location>
        <position position="196"/>
    </location>
</feature>
<organism evidence="1 2">
    <name type="scientific">Hygrophoropsis aurantiaca</name>
    <dbReference type="NCBI Taxonomy" id="72124"/>
    <lineage>
        <taxon>Eukaryota</taxon>
        <taxon>Fungi</taxon>
        <taxon>Dikarya</taxon>
        <taxon>Basidiomycota</taxon>
        <taxon>Agaricomycotina</taxon>
        <taxon>Agaricomycetes</taxon>
        <taxon>Agaricomycetidae</taxon>
        <taxon>Boletales</taxon>
        <taxon>Coniophorineae</taxon>
        <taxon>Hygrophoropsidaceae</taxon>
        <taxon>Hygrophoropsis</taxon>
    </lineage>
</organism>
<accession>A0ACB7ZXL4</accession>
<evidence type="ECO:0000313" key="1">
    <source>
        <dbReference type="EMBL" id="KAH7905701.1"/>
    </source>
</evidence>
<gene>
    <name evidence="1" type="ORF">BJ138DRAFT_1105765</name>
</gene>
<dbReference type="EMBL" id="MU268138">
    <property type="protein sequence ID" value="KAH7905701.1"/>
    <property type="molecule type" value="Genomic_DNA"/>
</dbReference>